<dbReference type="SFLD" id="SFLDS00003">
    <property type="entry name" value="Haloacid_Dehalogenase"/>
    <property type="match status" value="1"/>
</dbReference>
<dbReference type="InterPro" id="IPR023198">
    <property type="entry name" value="PGP-like_dom2"/>
</dbReference>
<name>A0A6M6JQR4_9PSEU</name>
<dbReference type="PANTHER" id="PTHR18901">
    <property type="entry name" value="2-DEOXYGLUCOSE-6-PHOSPHATE PHOSPHATASE 2"/>
    <property type="match status" value="1"/>
</dbReference>
<dbReference type="Gene3D" id="1.10.150.240">
    <property type="entry name" value="Putative phosphatase, domain 2"/>
    <property type="match status" value="1"/>
</dbReference>
<protein>
    <submittedName>
        <fullName evidence="2">HAD family phosphatase</fullName>
    </submittedName>
</protein>
<dbReference type="SFLD" id="SFLDG01129">
    <property type="entry name" value="C1.5:_HAD__Beta-PGM__Phosphata"/>
    <property type="match status" value="1"/>
</dbReference>
<feature type="region of interest" description="Disordered" evidence="1">
    <location>
        <begin position="1"/>
        <end position="25"/>
    </location>
</feature>
<dbReference type="CDD" id="cd07505">
    <property type="entry name" value="HAD_BPGM-like"/>
    <property type="match status" value="1"/>
</dbReference>
<dbReference type="InterPro" id="IPR006439">
    <property type="entry name" value="HAD-SF_hydro_IA"/>
</dbReference>
<evidence type="ECO:0000313" key="3">
    <source>
        <dbReference type="Proteomes" id="UP000505377"/>
    </source>
</evidence>
<organism evidence="2 3">
    <name type="scientific">Pseudonocardia broussonetiae</name>
    <dbReference type="NCBI Taxonomy" id="2736640"/>
    <lineage>
        <taxon>Bacteria</taxon>
        <taxon>Bacillati</taxon>
        <taxon>Actinomycetota</taxon>
        <taxon>Actinomycetes</taxon>
        <taxon>Pseudonocardiales</taxon>
        <taxon>Pseudonocardiaceae</taxon>
        <taxon>Pseudonocardia</taxon>
    </lineage>
</organism>
<dbReference type="PRINTS" id="PR00413">
    <property type="entry name" value="HADHALOGNASE"/>
</dbReference>
<proteinExistence type="predicted"/>
<dbReference type="Pfam" id="PF00702">
    <property type="entry name" value="Hydrolase"/>
    <property type="match status" value="1"/>
</dbReference>
<evidence type="ECO:0000313" key="2">
    <source>
        <dbReference type="EMBL" id="QJY48621.1"/>
    </source>
</evidence>
<dbReference type="InterPro" id="IPR036412">
    <property type="entry name" value="HAD-like_sf"/>
</dbReference>
<dbReference type="Gene3D" id="3.40.50.1000">
    <property type="entry name" value="HAD superfamily/HAD-like"/>
    <property type="match status" value="1"/>
</dbReference>
<dbReference type="AlphaFoldDB" id="A0A6M6JQR4"/>
<accession>A0A6M6JQR4</accession>
<reference evidence="2 3" key="1">
    <citation type="submission" date="2020-05" db="EMBL/GenBank/DDBJ databases">
        <authorList>
            <person name="Mo P."/>
        </authorList>
    </citation>
    <scope>NUCLEOTIDE SEQUENCE [LARGE SCALE GENOMIC DNA]</scope>
    <source>
        <strain evidence="2 3">Gen01</strain>
    </source>
</reference>
<dbReference type="EMBL" id="CP053564">
    <property type="protein sequence ID" value="QJY48621.1"/>
    <property type="molecule type" value="Genomic_DNA"/>
</dbReference>
<gene>
    <name evidence="2" type="ORF">HOP40_24885</name>
</gene>
<dbReference type="SUPFAM" id="SSF56784">
    <property type="entry name" value="HAD-like"/>
    <property type="match status" value="1"/>
</dbReference>
<dbReference type="NCBIfam" id="TIGR01509">
    <property type="entry name" value="HAD-SF-IA-v3"/>
    <property type="match status" value="1"/>
</dbReference>
<dbReference type="PANTHER" id="PTHR18901:SF38">
    <property type="entry name" value="PSEUDOURIDINE-5'-PHOSPHATASE"/>
    <property type="match status" value="1"/>
</dbReference>
<dbReference type="InterPro" id="IPR023214">
    <property type="entry name" value="HAD_sf"/>
</dbReference>
<evidence type="ECO:0000256" key="1">
    <source>
        <dbReference type="SAM" id="MobiDB-lite"/>
    </source>
</evidence>
<dbReference type="Proteomes" id="UP000505377">
    <property type="component" value="Chromosome"/>
</dbReference>
<dbReference type="KEGG" id="pbro:HOP40_24885"/>
<feature type="compositionally biased region" description="Pro residues" evidence="1">
    <location>
        <begin position="1"/>
        <end position="10"/>
    </location>
</feature>
<keyword evidence="3" id="KW-1185">Reference proteome</keyword>
<sequence length="249" mass="26142">MPGSAAPPPVSGDRGQGHGSRSRPAPAAVLWDMDGTLVDSEKVWTVSLADTARALGGELSAAARTAIIGSNMARTLVLVFDDLGLPHDPARMAEAERMILRRTAELFREGLEWRPGAQEALRTVRAAGWPTALVTNTGRELTELALEGIGREHFDVSVCGDEVPRGKPDPDPYLRAASLLGVDAADCLAVEDSPTGALAAERAGAAVLVVPCEVPVPAGPSRVQRDTLVGLTAEGLRADYTRVRARNAA</sequence>